<accession>A0A4U0WNH9</accession>
<protein>
    <recommendedName>
        <fullName evidence="3">HORMA domain-containing protein</fullName>
    </recommendedName>
</protein>
<feature type="region of interest" description="Disordered" evidence="2">
    <location>
        <begin position="174"/>
        <end position="204"/>
    </location>
</feature>
<evidence type="ECO:0000256" key="1">
    <source>
        <dbReference type="ARBA" id="ARBA00010348"/>
    </source>
</evidence>
<comment type="caution">
    <text evidence="4">The sequence shown here is derived from an EMBL/GenBank/DDBJ whole genome shotgun (WGS) entry which is preliminary data.</text>
</comment>
<dbReference type="AlphaFoldDB" id="A0A4U0WNH9"/>
<dbReference type="Proteomes" id="UP000308768">
    <property type="component" value="Unassembled WGS sequence"/>
</dbReference>
<feature type="domain" description="HORMA" evidence="3">
    <location>
        <begin position="11"/>
        <end position="224"/>
    </location>
</feature>
<dbReference type="InterPro" id="IPR045091">
    <property type="entry name" value="Mad2-like"/>
</dbReference>
<name>A0A4U0WNH9_9PEZI</name>
<dbReference type="InterPro" id="IPR036570">
    <property type="entry name" value="HORMA_dom_sf"/>
</dbReference>
<dbReference type="InterPro" id="IPR003511">
    <property type="entry name" value="HORMA_dom"/>
</dbReference>
<evidence type="ECO:0000256" key="2">
    <source>
        <dbReference type="SAM" id="MobiDB-lite"/>
    </source>
</evidence>
<dbReference type="PANTHER" id="PTHR11842">
    <property type="entry name" value="MITOTIC SPINDLE ASSEMBLY CHECKPOINT PROTEIN MAD2"/>
    <property type="match status" value="1"/>
</dbReference>
<reference evidence="4 5" key="1">
    <citation type="submission" date="2017-03" db="EMBL/GenBank/DDBJ databases">
        <title>Genomes of endolithic fungi from Antarctica.</title>
        <authorList>
            <person name="Coleine C."/>
            <person name="Masonjones S."/>
            <person name="Stajich J.E."/>
        </authorList>
    </citation>
    <scope>NUCLEOTIDE SEQUENCE [LARGE SCALE GENOMIC DNA]</scope>
    <source>
        <strain evidence="4 5">CCFEE 5187</strain>
    </source>
</reference>
<gene>
    <name evidence="4" type="ORF">B0A49_07849</name>
</gene>
<dbReference type="STRING" id="331657.A0A4U0WNH9"/>
<dbReference type="Gene3D" id="3.30.900.10">
    <property type="entry name" value="HORMA domain"/>
    <property type="match status" value="1"/>
</dbReference>
<keyword evidence="5" id="KW-1185">Reference proteome</keyword>
<comment type="similarity">
    <text evidence="1">Belongs to the MAD2 family.</text>
</comment>
<dbReference type="Pfam" id="PF02301">
    <property type="entry name" value="HORMA"/>
    <property type="match status" value="1"/>
</dbReference>
<dbReference type="GO" id="GO:0016035">
    <property type="term" value="C:zeta DNA polymerase complex"/>
    <property type="evidence" value="ECO:0007669"/>
    <property type="project" value="TreeGrafter"/>
</dbReference>
<dbReference type="SUPFAM" id="SSF56019">
    <property type="entry name" value="The spindle assembly checkpoint protein mad2"/>
    <property type="match status" value="1"/>
</dbReference>
<evidence type="ECO:0000313" key="4">
    <source>
        <dbReference type="EMBL" id="TKA64417.1"/>
    </source>
</evidence>
<dbReference type="PROSITE" id="PS50815">
    <property type="entry name" value="HORMA"/>
    <property type="match status" value="1"/>
</dbReference>
<dbReference type="OrthoDB" id="21254at2759"/>
<evidence type="ECO:0000313" key="5">
    <source>
        <dbReference type="Proteomes" id="UP000308768"/>
    </source>
</evidence>
<evidence type="ECO:0000259" key="3">
    <source>
        <dbReference type="PROSITE" id="PS50815"/>
    </source>
</evidence>
<dbReference type="PANTHER" id="PTHR11842:SF10">
    <property type="entry name" value="MITOTIC SPINDLE ASSEMBLY CHECKPOINT PROTEIN MAD2B"/>
    <property type="match status" value="1"/>
</dbReference>
<organism evidence="4 5">
    <name type="scientific">Cryomyces minteri</name>
    <dbReference type="NCBI Taxonomy" id="331657"/>
    <lineage>
        <taxon>Eukaryota</taxon>
        <taxon>Fungi</taxon>
        <taxon>Dikarya</taxon>
        <taxon>Ascomycota</taxon>
        <taxon>Pezizomycotina</taxon>
        <taxon>Dothideomycetes</taxon>
        <taxon>Dothideomycetes incertae sedis</taxon>
        <taxon>Cryomyces</taxon>
    </lineage>
</organism>
<sequence>MASSAPLTTYASLISTFTDFLTVAIHTILYERAIYPQTSFLSARKYNYPVRQSRHPKVCQWINDAVSAVEAELLTCSVDRVAVVIYAPESLGNEPLERFMFDVSRFPVIPAGETTTPFEQTSGNVAVDIEEQFRATMSKLSVCGTSLKHLPANCTFTVTIELKDDEPDKGRLNAPIGHPQPWVPVPPNLQRSKGARKDGADLGGVKTTPVRAVEAGECVFEMWIEEGKAKQNVATRAEPSSGEVV</sequence>
<proteinExistence type="inferred from homology"/>
<dbReference type="EMBL" id="NAJN01001267">
    <property type="protein sequence ID" value="TKA64417.1"/>
    <property type="molecule type" value="Genomic_DNA"/>
</dbReference>